<evidence type="ECO:0000256" key="4">
    <source>
        <dbReference type="PROSITE-ProRule" id="PRU00335"/>
    </source>
</evidence>
<dbReference type="Pfam" id="PF00440">
    <property type="entry name" value="TetR_N"/>
    <property type="match status" value="1"/>
</dbReference>
<proteinExistence type="predicted"/>
<dbReference type="SUPFAM" id="SSF48498">
    <property type="entry name" value="Tetracyclin repressor-like, C-terminal domain"/>
    <property type="match status" value="1"/>
</dbReference>
<dbReference type="Proteomes" id="UP001529180">
    <property type="component" value="Unassembled WGS sequence"/>
</dbReference>
<reference evidence="7 8" key="1">
    <citation type="submission" date="2023-03" db="EMBL/GenBank/DDBJ databases">
        <title>Strain FZY0004 represents a novel species in the genus Thalassospira isolated from seawater.</title>
        <authorList>
            <person name="Fu Z.-Y."/>
        </authorList>
    </citation>
    <scope>NUCLEOTIDE SEQUENCE [LARGE SCALE GENOMIC DNA]</scope>
    <source>
        <strain evidence="7 8">FZY0004</strain>
    </source>
</reference>
<dbReference type="RefSeq" id="WP_114100672.1">
    <property type="nucleotide sequence ID" value="NZ_JARSBO010000003.1"/>
</dbReference>
<comment type="caution">
    <text evidence="7">The sequence shown here is derived from an EMBL/GenBank/DDBJ whole genome shotgun (WGS) entry which is preliminary data.</text>
</comment>
<dbReference type="EMBL" id="JARSBO010000003">
    <property type="protein sequence ID" value="MDG4718937.1"/>
    <property type="molecule type" value="Genomic_DNA"/>
</dbReference>
<evidence type="ECO:0000256" key="5">
    <source>
        <dbReference type="SAM" id="MobiDB-lite"/>
    </source>
</evidence>
<dbReference type="Gene3D" id="1.10.10.60">
    <property type="entry name" value="Homeodomain-like"/>
    <property type="match status" value="1"/>
</dbReference>
<keyword evidence="1" id="KW-0805">Transcription regulation</keyword>
<evidence type="ECO:0000259" key="6">
    <source>
        <dbReference type="PROSITE" id="PS50977"/>
    </source>
</evidence>
<feature type="DNA-binding region" description="H-T-H motif" evidence="4">
    <location>
        <begin position="32"/>
        <end position="51"/>
    </location>
</feature>
<dbReference type="PANTHER" id="PTHR47506:SF7">
    <property type="entry name" value="TRANSCRIPTIONAL REGULATORY PROTEIN"/>
    <property type="match status" value="1"/>
</dbReference>
<dbReference type="PRINTS" id="PR00455">
    <property type="entry name" value="HTHTETR"/>
</dbReference>
<evidence type="ECO:0000256" key="1">
    <source>
        <dbReference type="ARBA" id="ARBA00023015"/>
    </source>
</evidence>
<dbReference type="InterPro" id="IPR001647">
    <property type="entry name" value="HTH_TetR"/>
</dbReference>
<evidence type="ECO:0000313" key="7">
    <source>
        <dbReference type="EMBL" id="MDG4718937.1"/>
    </source>
</evidence>
<protein>
    <submittedName>
        <fullName evidence="7">TetR/AcrR family transcriptional regulator</fullName>
    </submittedName>
</protein>
<feature type="region of interest" description="Disordered" evidence="5">
    <location>
        <begin position="208"/>
        <end position="240"/>
    </location>
</feature>
<dbReference type="InterPro" id="IPR023772">
    <property type="entry name" value="DNA-bd_HTH_TetR-type_CS"/>
</dbReference>
<dbReference type="InterPro" id="IPR009057">
    <property type="entry name" value="Homeodomain-like_sf"/>
</dbReference>
<name>A0ABT6GAM8_9PROT</name>
<dbReference type="SUPFAM" id="SSF46689">
    <property type="entry name" value="Homeodomain-like"/>
    <property type="match status" value="1"/>
</dbReference>
<evidence type="ECO:0000256" key="2">
    <source>
        <dbReference type="ARBA" id="ARBA00023125"/>
    </source>
</evidence>
<keyword evidence="3" id="KW-0804">Transcription</keyword>
<feature type="compositionally biased region" description="Basic and acidic residues" evidence="5">
    <location>
        <begin position="208"/>
        <end position="222"/>
    </location>
</feature>
<sequence length="240" mass="26530">MPYDPKHKPKTRIRILNAATALFKKHGFENVTIDQVMAAAGLTRGGFYAHFKNKEDLFVACVENGMSLLSSPVLAKLRKAELLGNDWVTSFAELYLSRLHIENPDMGCALPTLSTEVSRSGDKARTAFSKLINQASEKLAWKLAKEDAVPGIDRHINIDGDDKPRDVPESYEQEATAMLAMMVGAVVLSRAVDDDTADRILERTRDTILDARSKQIGEKDENVSESDVVDQSKKPVRTSA</sequence>
<keyword evidence="8" id="KW-1185">Reference proteome</keyword>
<dbReference type="InterPro" id="IPR036271">
    <property type="entry name" value="Tet_transcr_reg_TetR-rel_C_sf"/>
</dbReference>
<dbReference type="PROSITE" id="PS01081">
    <property type="entry name" value="HTH_TETR_1"/>
    <property type="match status" value="1"/>
</dbReference>
<evidence type="ECO:0000256" key="3">
    <source>
        <dbReference type="ARBA" id="ARBA00023163"/>
    </source>
</evidence>
<organism evidence="7 8">
    <name type="scientific">Thalassospira aquimaris</name>
    <dbReference type="NCBI Taxonomy" id="3037796"/>
    <lineage>
        <taxon>Bacteria</taxon>
        <taxon>Pseudomonadati</taxon>
        <taxon>Pseudomonadota</taxon>
        <taxon>Alphaproteobacteria</taxon>
        <taxon>Rhodospirillales</taxon>
        <taxon>Thalassospiraceae</taxon>
        <taxon>Thalassospira</taxon>
    </lineage>
</organism>
<gene>
    <name evidence="7" type="ORF">P7680_07995</name>
</gene>
<dbReference type="Gene3D" id="1.10.357.10">
    <property type="entry name" value="Tetracycline Repressor, domain 2"/>
    <property type="match status" value="1"/>
</dbReference>
<accession>A0ABT6GAM8</accession>
<feature type="domain" description="HTH tetR-type" evidence="6">
    <location>
        <begin position="9"/>
        <end position="69"/>
    </location>
</feature>
<evidence type="ECO:0000313" key="8">
    <source>
        <dbReference type="Proteomes" id="UP001529180"/>
    </source>
</evidence>
<dbReference type="PROSITE" id="PS50977">
    <property type="entry name" value="HTH_TETR_2"/>
    <property type="match status" value="1"/>
</dbReference>
<dbReference type="PANTHER" id="PTHR47506">
    <property type="entry name" value="TRANSCRIPTIONAL REGULATORY PROTEIN"/>
    <property type="match status" value="1"/>
</dbReference>
<keyword evidence="2 4" id="KW-0238">DNA-binding</keyword>